<reference evidence="9" key="1">
    <citation type="submission" date="2022-03" db="EMBL/GenBank/DDBJ databases">
        <authorList>
            <person name="Alioto T."/>
            <person name="Alioto T."/>
            <person name="Gomez Garrido J."/>
        </authorList>
    </citation>
    <scope>NUCLEOTIDE SEQUENCE</scope>
</reference>
<keyword evidence="2" id="KW-0597">Phosphoprotein</keyword>
<keyword evidence="4" id="KW-0547">Nucleotide-binding</keyword>
<dbReference type="PANTHER" id="PTHR24351">
    <property type="entry name" value="RIBOSOMAL PROTEIN S6 KINASE"/>
    <property type="match status" value="1"/>
</dbReference>
<evidence type="ECO:0000256" key="5">
    <source>
        <dbReference type="ARBA" id="ARBA00022777"/>
    </source>
</evidence>
<dbReference type="InterPro" id="IPR000719">
    <property type="entry name" value="Prot_kinase_dom"/>
</dbReference>
<accession>A0AAD1R9B2</accession>
<dbReference type="PROSITE" id="PS51285">
    <property type="entry name" value="AGC_KINASE_CTER"/>
    <property type="match status" value="1"/>
</dbReference>
<dbReference type="GO" id="GO:0005524">
    <property type="term" value="F:ATP binding"/>
    <property type="evidence" value="ECO:0007669"/>
    <property type="project" value="UniProtKB-KW"/>
</dbReference>
<gene>
    <name evidence="9" type="ORF">PECUL_23A026737</name>
</gene>
<sequence length="214" mass="24446">MSEHRVTEVLCGLLCARPRIFTSEQDCSTGFKFLHQNKIAHRDLKLRNIVVDKDGYAKITDFGLSKQGMGFIDRTNSFCGTLEYMAPEIFERKPYTRSVDWWSLGVVIYVMLCGRFPFKEAFSIIKSTYRSSRLGARIGASAVKKHPFFKGVDWSALLFKNIINSFVPSIAGPKDVSHFDKAFTTLDPILTPPEESPLEDQDLFQDFDWVADWI</sequence>
<protein>
    <submittedName>
        <fullName evidence="9">Serine threonine- kinase N2</fullName>
    </submittedName>
</protein>
<dbReference type="Gene3D" id="3.30.200.20">
    <property type="entry name" value="Phosphorylase Kinase, domain 1"/>
    <property type="match status" value="1"/>
</dbReference>
<dbReference type="PROSITE" id="PS00108">
    <property type="entry name" value="PROTEIN_KINASE_ST"/>
    <property type="match status" value="1"/>
</dbReference>
<dbReference type="SUPFAM" id="SSF56112">
    <property type="entry name" value="Protein kinase-like (PK-like)"/>
    <property type="match status" value="1"/>
</dbReference>
<evidence type="ECO:0000256" key="2">
    <source>
        <dbReference type="ARBA" id="ARBA00022553"/>
    </source>
</evidence>
<evidence type="ECO:0000256" key="4">
    <source>
        <dbReference type="ARBA" id="ARBA00022741"/>
    </source>
</evidence>
<dbReference type="InterPro" id="IPR000961">
    <property type="entry name" value="AGC-kinase_C"/>
</dbReference>
<organism evidence="9 10">
    <name type="scientific">Pelobates cultripes</name>
    <name type="common">Western spadefoot toad</name>
    <dbReference type="NCBI Taxonomy" id="61616"/>
    <lineage>
        <taxon>Eukaryota</taxon>
        <taxon>Metazoa</taxon>
        <taxon>Chordata</taxon>
        <taxon>Craniata</taxon>
        <taxon>Vertebrata</taxon>
        <taxon>Euteleostomi</taxon>
        <taxon>Amphibia</taxon>
        <taxon>Batrachia</taxon>
        <taxon>Anura</taxon>
        <taxon>Pelobatoidea</taxon>
        <taxon>Pelobatidae</taxon>
        <taxon>Pelobates</taxon>
    </lineage>
</organism>
<evidence type="ECO:0000259" key="8">
    <source>
        <dbReference type="PROSITE" id="PS51285"/>
    </source>
</evidence>
<dbReference type="Proteomes" id="UP001295444">
    <property type="component" value="Chromosome 02"/>
</dbReference>
<dbReference type="GO" id="GO:0004674">
    <property type="term" value="F:protein serine/threonine kinase activity"/>
    <property type="evidence" value="ECO:0007669"/>
    <property type="project" value="UniProtKB-KW"/>
</dbReference>
<dbReference type="InterPro" id="IPR011009">
    <property type="entry name" value="Kinase-like_dom_sf"/>
</dbReference>
<dbReference type="PROSITE" id="PS50011">
    <property type="entry name" value="PROTEIN_KINASE_DOM"/>
    <property type="match status" value="1"/>
</dbReference>
<keyword evidence="1" id="KW-0723">Serine/threonine-protein kinase</keyword>
<keyword evidence="3" id="KW-0808">Transferase</keyword>
<feature type="domain" description="AGC-kinase C-terminal" evidence="8">
    <location>
        <begin position="150"/>
        <end position="214"/>
    </location>
</feature>
<evidence type="ECO:0000313" key="10">
    <source>
        <dbReference type="Proteomes" id="UP001295444"/>
    </source>
</evidence>
<evidence type="ECO:0000256" key="3">
    <source>
        <dbReference type="ARBA" id="ARBA00022679"/>
    </source>
</evidence>
<evidence type="ECO:0000256" key="6">
    <source>
        <dbReference type="ARBA" id="ARBA00022840"/>
    </source>
</evidence>
<evidence type="ECO:0000313" key="9">
    <source>
        <dbReference type="EMBL" id="CAH2245440.1"/>
    </source>
</evidence>
<name>A0AAD1R9B2_PELCU</name>
<dbReference type="SMART" id="SM00220">
    <property type="entry name" value="S_TKc"/>
    <property type="match status" value="1"/>
</dbReference>
<dbReference type="InterPro" id="IPR017892">
    <property type="entry name" value="Pkinase_C"/>
</dbReference>
<dbReference type="InterPro" id="IPR008271">
    <property type="entry name" value="Ser/Thr_kinase_AS"/>
</dbReference>
<dbReference type="Gene3D" id="1.10.510.10">
    <property type="entry name" value="Transferase(Phosphotransferase) domain 1"/>
    <property type="match status" value="2"/>
</dbReference>
<dbReference type="SMART" id="SM00133">
    <property type="entry name" value="S_TK_X"/>
    <property type="match status" value="1"/>
</dbReference>
<keyword evidence="10" id="KW-1185">Reference proteome</keyword>
<keyword evidence="6" id="KW-0067">ATP-binding</keyword>
<dbReference type="Pfam" id="PF00069">
    <property type="entry name" value="Pkinase"/>
    <property type="match status" value="1"/>
</dbReference>
<feature type="domain" description="Protein kinase" evidence="7">
    <location>
        <begin position="1"/>
        <end position="204"/>
    </location>
</feature>
<dbReference type="AlphaFoldDB" id="A0AAD1R9B2"/>
<evidence type="ECO:0000256" key="1">
    <source>
        <dbReference type="ARBA" id="ARBA00022527"/>
    </source>
</evidence>
<proteinExistence type="predicted"/>
<evidence type="ECO:0000259" key="7">
    <source>
        <dbReference type="PROSITE" id="PS50011"/>
    </source>
</evidence>
<dbReference type="Pfam" id="PF00433">
    <property type="entry name" value="Pkinase_C"/>
    <property type="match status" value="1"/>
</dbReference>
<keyword evidence="5 9" id="KW-0418">Kinase</keyword>
<dbReference type="EMBL" id="OW240913">
    <property type="protein sequence ID" value="CAH2245440.1"/>
    <property type="molecule type" value="Genomic_DNA"/>
</dbReference>